<dbReference type="SUPFAM" id="SSF51338">
    <property type="entry name" value="Composite domain of metallo-dependent hydrolases"/>
    <property type="match status" value="2"/>
</dbReference>
<dbReference type="PANTHER" id="PTHR11647:SF1">
    <property type="entry name" value="COLLAPSIN RESPONSE MEDIATOR PROTEIN"/>
    <property type="match status" value="1"/>
</dbReference>
<keyword evidence="4 6" id="KW-0378">Hydrolase</keyword>
<evidence type="ECO:0000259" key="5">
    <source>
        <dbReference type="Pfam" id="PF01979"/>
    </source>
</evidence>
<feature type="domain" description="Amidohydrolase-related" evidence="5">
    <location>
        <begin position="50"/>
        <end position="436"/>
    </location>
</feature>
<evidence type="ECO:0000256" key="1">
    <source>
        <dbReference type="ARBA" id="ARBA00001947"/>
    </source>
</evidence>
<organism evidence="6 7">
    <name type="scientific">Actinophytocola gossypii</name>
    <dbReference type="NCBI Taxonomy" id="2812003"/>
    <lineage>
        <taxon>Bacteria</taxon>
        <taxon>Bacillati</taxon>
        <taxon>Actinomycetota</taxon>
        <taxon>Actinomycetes</taxon>
        <taxon>Pseudonocardiales</taxon>
        <taxon>Pseudonocardiaceae</taxon>
    </lineage>
</organism>
<dbReference type="NCBIfam" id="TIGR02033">
    <property type="entry name" value="D-hydantoinase"/>
    <property type="match status" value="1"/>
</dbReference>
<comment type="caution">
    <text evidence="6">The sequence shown here is derived from an EMBL/GenBank/DDBJ whole genome shotgun (WGS) entry which is preliminary data.</text>
</comment>
<dbReference type="Proteomes" id="UP001156441">
    <property type="component" value="Unassembled WGS sequence"/>
</dbReference>
<dbReference type="InterPro" id="IPR011059">
    <property type="entry name" value="Metal-dep_hydrolase_composite"/>
</dbReference>
<protein>
    <submittedName>
        <fullName evidence="6">Dihydropyrimidinase</fullName>
        <ecNumber evidence="6">3.5.2.2</ecNumber>
    </submittedName>
</protein>
<evidence type="ECO:0000313" key="7">
    <source>
        <dbReference type="Proteomes" id="UP001156441"/>
    </source>
</evidence>
<dbReference type="SUPFAM" id="SSF51556">
    <property type="entry name" value="Metallo-dependent hydrolases"/>
    <property type="match status" value="1"/>
</dbReference>
<dbReference type="CDD" id="cd01314">
    <property type="entry name" value="D-HYD"/>
    <property type="match status" value="1"/>
</dbReference>
<comment type="cofactor">
    <cofactor evidence="1">
        <name>Zn(2+)</name>
        <dbReference type="ChEBI" id="CHEBI:29105"/>
    </cofactor>
</comment>
<name>A0ABT2J893_9PSEU</name>
<dbReference type="Gene3D" id="3.20.20.140">
    <property type="entry name" value="Metal-dependent hydrolases"/>
    <property type="match status" value="1"/>
</dbReference>
<dbReference type="RefSeq" id="WP_260191294.1">
    <property type="nucleotide sequence ID" value="NZ_JAFFZE010000010.1"/>
</dbReference>
<evidence type="ECO:0000256" key="3">
    <source>
        <dbReference type="ARBA" id="ARBA00022723"/>
    </source>
</evidence>
<dbReference type="Pfam" id="PF01979">
    <property type="entry name" value="Amidohydro_1"/>
    <property type="match status" value="1"/>
</dbReference>
<dbReference type="Gene3D" id="2.30.40.10">
    <property type="entry name" value="Urease, subunit C, domain 1"/>
    <property type="match status" value="1"/>
</dbReference>
<evidence type="ECO:0000256" key="4">
    <source>
        <dbReference type="ARBA" id="ARBA00022801"/>
    </source>
</evidence>
<gene>
    <name evidence="6" type="primary">hydA</name>
    <name evidence="6" type="ORF">JT362_12380</name>
</gene>
<dbReference type="EC" id="3.5.2.2" evidence="6"/>
<dbReference type="InterPro" id="IPR006680">
    <property type="entry name" value="Amidohydro-rel"/>
</dbReference>
<dbReference type="PANTHER" id="PTHR11647">
    <property type="entry name" value="HYDRANTOINASE/DIHYDROPYRIMIDINASE FAMILY MEMBER"/>
    <property type="match status" value="1"/>
</dbReference>
<sequence>MRTLIRNGTVVNAGGALAADVLVDGETIAAVTAPGLFDTADRVIEAEGRYVLPGGIDAHTHMEMPFGGTFSADTFATGTTAAAWGGTTTIIDFAVQAKGTSLLSTLDKWHEKADGHCAVDYGFHMIVSDVNEQSLKEMESCIDAGVNSFKMFMAYPGVFYATDGEILRAMNKATETGSMIMMHAENGIAIDELVADAIASGRTDPVEHGITRPPELEGEATSRAIRLAKVTGAPLYIVHLSARHALEAVAEARNTGQNVFAETCPQYLYLSIEDLAKPEFEGAKYVASPPLRPKDHQADLWRGLRTNDLSVVSTDHCPFCFKDQKELGRGDFSKIPNGMPGVEHRMDLLHQGVVAGELSLARWVEVASATPARMFGLYGRKGVIAPGADADIVVYDPAATQTLSVETHHMNVDYSAYEGMSVTGRVETVLSRGSVVIADGEFHGREGHGKFLSRDLSQYLV</sequence>
<keyword evidence="3" id="KW-0479">Metal-binding</keyword>
<accession>A0ABT2J893</accession>
<evidence type="ECO:0000256" key="2">
    <source>
        <dbReference type="ARBA" id="ARBA00008829"/>
    </source>
</evidence>
<keyword evidence="7" id="KW-1185">Reference proteome</keyword>
<comment type="similarity">
    <text evidence="2">Belongs to the metallo-dependent hydrolases superfamily. Hydantoinase/dihydropyrimidinase family.</text>
</comment>
<dbReference type="GO" id="GO:0004157">
    <property type="term" value="F:dihydropyrimidinase activity"/>
    <property type="evidence" value="ECO:0007669"/>
    <property type="project" value="UniProtKB-EC"/>
</dbReference>
<dbReference type="InterPro" id="IPR032466">
    <property type="entry name" value="Metal_Hydrolase"/>
</dbReference>
<reference evidence="6 7" key="1">
    <citation type="submission" date="2021-02" db="EMBL/GenBank/DDBJ databases">
        <title>Actinophytocola xerophila sp. nov., isolated from soil of cotton cropping field.</title>
        <authorList>
            <person name="Huang R."/>
            <person name="Chen X."/>
            <person name="Ge X."/>
            <person name="Liu W."/>
        </authorList>
    </citation>
    <scope>NUCLEOTIDE SEQUENCE [LARGE SCALE GENOMIC DNA]</scope>
    <source>
        <strain evidence="6 7">S1-96</strain>
    </source>
</reference>
<dbReference type="InterPro" id="IPR050378">
    <property type="entry name" value="Metallo-dep_Hydrolases_sf"/>
</dbReference>
<evidence type="ECO:0000313" key="6">
    <source>
        <dbReference type="EMBL" id="MCT2583916.1"/>
    </source>
</evidence>
<dbReference type="InterPro" id="IPR011778">
    <property type="entry name" value="Hydantoinase/dihydroPyrase"/>
</dbReference>
<dbReference type="EMBL" id="JAFFZE010000010">
    <property type="protein sequence ID" value="MCT2583916.1"/>
    <property type="molecule type" value="Genomic_DNA"/>
</dbReference>
<proteinExistence type="inferred from homology"/>